<proteinExistence type="predicted"/>
<dbReference type="PANTHER" id="PTHR43434:SF1">
    <property type="entry name" value="PHOSPHOGLYCOLATE PHOSPHATASE"/>
    <property type="match status" value="1"/>
</dbReference>
<gene>
    <name evidence="1" type="ORF">CLV43_113190</name>
</gene>
<dbReference type="InterPro" id="IPR050155">
    <property type="entry name" value="HAD-like_hydrolase_sf"/>
</dbReference>
<evidence type="ECO:0000313" key="2">
    <source>
        <dbReference type="Proteomes" id="UP000239494"/>
    </source>
</evidence>
<dbReference type="GO" id="GO:0006281">
    <property type="term" value="P:DNA repair"/>
    <property type="evidence" value="ECO:0007669"/>
    <property type="project" value="TreeGrafter"/>
</dbReference>
<protein>
    <submittedName>
        <fullName evidence="1">Phosphoglycolate phosphatase</fullName>
    </submittedName>
</protein>
<organism evidence="1 2">
    <name type="scientific">Umezawaea tangerina</name>
    <dbReference type="NCBI Taxonomy" id="84725"/>
    <lineage>
        <taxon>Bacteria</taxon>
        <taxon>Bacillati</taxon>
        <taxon>Actinomycetota</taxon>
        <taxon>Actinomycetes</taxon>
        <taxon>Pseudonocardiales</taxon>
        <taxon>Pseudonocardiaceae</taxon>
        <taxon>Umezawaea</taxon>
    </lineage>
</organism>
<dbReference type="Gene3D" id="1.10.150.240">
    <property type="entry name" value="Putative phosphatase, domain 2"/>
    <property type="match status" value="1"/>
</dbReference>
<dbReference type="InterPro" id="IPR023198">
    <property type="entry name" value="PGP-like_dom2"/>
</dbReference>
<dbReference type="SUPFAM" id="SSF56784">
    <property type="entry name" value="HAD-like"/>
    <property type="match status" value="1"/>
</dbReference>
<dbReference type="NCBIfam" id="TIGR01509">
    <property type="entry name" value="HAD-SF-IA-v3"/>
    <property type="match status" value="1"/>
</dbReference>
<dbReference type="InterPro" id="IPR036412">
    <property type="entry name" value="HAD-like_sf"/>
</dbReference>
<name>A0A2T0SQW7_9PSEU</name>
<dbReference type="PANTHER" id="PTHR43434">
    <property type="entry name" value="PHOSPHOGLYCOLATE PHOSPHATASE"/>
    <property type="match status" value="1"/>
</dbReference>
<reference evidence="1 2" key="1">
    <citation type="submission" date="2018-03" db="EMBL/GenBank/DDBJ databases">
        <title>Genomic Encyclopedia of Archaeal and Bacterial Type Strains, Phase II (KMG-II): from individual species to whole genera.</title>
        <authorList>
            <person name="Goeker M."/>
        </authorList>
    </citation>
    <scope>NUCLEOTIDE SEQUENCE [LARGE SCALE GENOMIC DNA]</scope>
    <source>
        <strain evidence="1 2">DSM 44720</strain>
    </source>
</reference>
<dbReference type="OrthoDB" id="9797743at2"/>
<keyword evidence="2" id="KW-1185">Reference proteome</keyword>
<dbReference type="InterPro" id="IPR006439">
    <property type="entry name" value="HAD-SF_hydro_IA"/>
</dbReference>
<sequence>MSADDRAVLFDVDGTLVDTPGGMLGVLRAVLEESGHAVADDLVRRTIGRPLAASFAGLLFLPEDHPDVAHAVTRARALFTETVIPSAADLVFPGIPELLAELRAQGRPLAVVTSKVRPSAVELLGAAGLLDAFDTLSCHGMADRGKPHADLALLAAGALGVPPRRCVVVGDAVDDVRMASAAGMDACGVDFGVATRAELVAAGASRVVGSVAELHDAVAPRRLHTSDR</sequence>
<comment type="caution">
    <text evidence="1">The sequence shown here is derived from an EMBL/GenBank/DDBJ whole genome shotgun (WGS) entry which is preliminary data.</text>
</comment>
<dbReference type="InterPro" id="IPR023214">
    <property type="entry name" value="HAD_sf"/>
</dbReference>
<dbReference type="RefSeq" id="WP_106193333.1">
    <property type="nucleotide sequence ID" value="NZ_PVTF01000013.1"/>
</dbReference>
<dbReference type="NCBIfam" id="TIGR01549">
    <property type="entry name" value="HAD-SF-IA-v1"/>
    <property type="match status" value="1"/>
</dbReference>
<dbReference type="EMBL" id="PVTF01000013">
    <property type="protein sequence ID" value="PRY35763.1"/>
    <property type="molecule type" value="Genomic_DNA"/>
</dbReference>
<dbReference type="Gene3D" id="3.40.50.1000">
    <property type="entry name" value="HAD superfamily/HAD-like"/>
    <property type="match status" value="1"/>
</dbReference>
<dbReference type="Proteomes" id="UP000239494">
    <property type="component" value="Unassembled WGS sequence"/>
</dbReference>
<accession>A0A2T0SQW7</accession>
<dbReference type="GO" id="GO:0008967">
    <property type="term" value="F:phosphoglycolate phosphatase activity"/>
    <property type="evidence" value="ECO:0007669"/>
    <property type="project" value="TreeGrafter"/>
</dbReference>
<evidence type="ECO:0000313" key="1">
    <source>
        <dbReference type="EMBL" id="PRY35763.1"/>
    </source>
</evidence>
<dbReference type="SFLD" id="SFLDG01129">
    <property type="entry name" value="C1.5:_HAD__Beta-PGM__Phosphata"/>
    <property type="match status" value="1"/>
</dbReference>
<dbReference type="AlphaFoldDB" id="A0A2T0SQW7"/>
<dbReference type="SFLD" id="SFLDS00003">
    <property type="entry name" value="Haloacid_Dehalogenase"/>
    <property type="match status" value="1"/>
</dbReference>
<dbReference type="SFLD" id="SFLDG01135">
    <property type="entry name" value="C1.5.6:_HAD__Beta-PGM__Phospha"/>
    <property type="match status" value="1"/>
</dbReference>
<dbReference type="Pfam" id="PF00702">
    <property type="entry name" value="Hydrolase"/>
    <property type="match status" value="1"/>
</dbReference>